<evidence type="ECO:0000259" key="7">
    <source>
        <dbReference type="Pfam" id="PF03168"/>
    </source>
</evidence>
<evidence type="ECO:0000313" key="8">
    <source>
        <dbReference type="EMBL" id="KAK4267310.1"/>
    </source>
</evidence>
<dbReference type="PANTHER" id="PTHR31234">
    <property type="entry name" value="LATE EMBRYOGENESIS ABUNDANT (LEA) HYDROXYPROLINE-RICH GLYCOPROTEIN FAMILY"/>
    <property type="match status" value="1"/>
</dbReference>
<feature type="domain" description="Late embryogenesis abundant protein LEA-2 subgroup" evidence="7">
    <location>
        <begin position="119"/>
        <end position="222"/>
    </location>
</feature>
<dbReference type="SUPFAM" id="SSF117070">
    <property type="entry name" value="LEA14-like"/>
    <property type="match status" value="1"/>
</dbReference>
<comment type="subcellular location">
    <subcellularLocation>
        <location evidence="1">Membrane</location>
        <topology evidence="1">Single-pass membrane protein</topology>
    </subcellularLocation>
</comment>
<keyword evidence="2 6" id="KW-0812">Transmembrane</keyword>
<dbReference type="InterPro" id="IPR004864">
    <property type="entry name" value="LEA_2"/>
</dbReference>
<keyword evidence="4 6" id="KW-0472">Membrane</keyword>
<name>A0AAE1MJT0_9FABA</name>
<accession>A0AAE1MJT0</accession>
<dbReference type="GO" id="GO:0098542">
    <property type="term" value="P:defense response to other organism"/>
    <property type="evidence" value="ECO:0007669"/>
    <property type="project" value="InterPro"/>
</dbReference>
<reference evidence="8" key="1">
    <citation type="submission" date="2023-10" db="EMBL/GenBank/DDBJ databases">
        <title>Chromosome-level genome of the transformable northern wattle, Acacia crassicarpa.</title>
        <authorList>
            <person name="Massaro I."/>
            <person name="Sinha N.R."/>
            <person name="Poethig S."/>
            <person name="Leichty A.R."/>
        </authorList>
    </citation>
    <scope>NUCLEOTIDE SEQUENCE</scope>
    <source>
        <strain evidence="8">Acra3RX</strain>
        <tissue evidence="8">Leaf</tissue>
    </source>
</reference>
<feature type="transmembrane region" description="Helical" evidence="6">
    <location>
        <begin position="60"/>
        <end position="86"/>
    </location>
</feature>
<sequence>MAERIYPSGKPTANGTPTTNGGAANPSFPATKAQLYGATRPTYRPQPHHRRSRRRCCCRFCYWFLLTVLFILLIIGLAGVVFYLIYRPHRPRFTVTSLKLSYLNLTSSSSTLDSKFDITVTARNPNKNIVFNYQPTSISVLSDGVDIGDGTIPAFEHGKKNTTMLEATVSSTKQAVDSDGAGKLKESMKSKSGLPLEVNLKTKVTAKMGKLKTPKIGIRVSCDGIKVVPPSGKKPATASTSDAKCKVDARFKIWKWTVG</sequence>
<protein>
    <recommendedName>
        <fullName evidence="7">Late embryogenesis abundant protein LEA-2 subgroup domain-containing protein</fullName>
    </recommendedName>
</protein>
<dbReference type="GO" id="GO:0005886">
    <property type="term" value="C:plasma membrane"/>
    <property type="evidence" value="ECO:0007669"/>
    <property type="project" value="TreeGrafter"/>
</dbReference>
<evidence type="ECO:0000256" key="6">
    <source>
        <dbReference type="SAM" id="Phobius"/>
    </source>
</evidence>
<dbReference type="PANTHER" id="PTHR31234:SF2">
    <property type="entry name" value="OS05G0199100 PROTEIN"/>
    <property type="match status" value="1"/>
</dbReference>
<proteinExistence type="predicted"/>
<dbReference type="InterPro" id="IPR044839">
    <property type="entry name" value="NDR1-like"/>
</dbReference>
<organism evidence="8 9">
    <name type="scientific">Acacia crassicarpa</name>
    <name type="common">northern wattle</name>
    <dbReference type="NCBI Taxonomy" id="499986"/>
    <lineage>
        <taxon>Eukaryota</taxon>
        <taxon>Viridiplantae</taxon>
        <taxon>Streptophyta</taxon>
        <taxon>Embryophyta</taxon>
        <taxon>Tracheophyta</taxon>
        <taxon>Spermatophyta</taxon>
        <taxon>Magnoliopsida</taxon>
        <taxon>eudicotyledons</taxon>
        <taxon>Gunneridae</taxon>
        <taxon>Pentapetalae</taxon>
        <taxon>rosids</taxon>
        <taxon>fabids</taxon>
        <taxon>Fabales</taxon>
        <taxon>Fabaceae</taxon>
        <taxon>Caesalpinioideae</taxon>
        <taxon>mimosoid clade</taxon>
        <taxon>Acacieae</taxon>
        <taxon>Acacia</taxon>
    </lineage>
</organism>
<evidence type="ECO:0000256" key="5">
    <source>
        <dbReference type="SAM" id="MobiDB-lite"/>
    </source>
</evidence>
<evidence type="ECO:0000256" key="3">
    <source>
        <dbReference type="ARBA" id="ARBA00022989"/>
    </source>
</evidence>
<evidence type="ECO:0000256" key="2">
    <source>
        <dbReference type="ARBA" id="ARBA00022692"/>
    </source>
</evidence>
<evidence type="ECO:0000256" key="4">
    <source>
        <dbReference type="ARBA" id="ARBA00023136"/>
    </source>
</evidence>
<evidence type="ECO:0000256" key="1">
    <source>
        <dbReference type="ARBA" id="ARBA00004167"/>
    </source>
</evidence>
<feature type="compositionally biased region" description="Low complexity" evidence="5">
    <location>
        <begin position="11"/>
        <end position="26"/>
    </location>
</feature>
<keyword evidence="3 6" id="KW-1133">Transmembrane helix</keyword>
<gene>
    <name evidence="8" type="ORF">QN277_024108</name>
</gene>
<dbReference type="EMBL" id="JAWXYG010000007">
    <property type="protein sequence ID" value="KAK4267310.1"/>
    <property type="molecule type" value="Genomic_DNA"/>
</dbReference>
<dbReference type="Proteomes" id="UP001293593">
    <property type="component" value="Unassembled WGS sequence"/>
</dbReference>
<dbReference type="Pfam" id="PF03168">
    <property type="entry name" value="LEA_2"/>
    <property type="match status" value="1"/>
</dbReference>
<evidence type="ECO:0000313" key="9">
    <source>
        <dbReference type="Proteomes" id="UP001293593"/>
    </source>
</evidence>
<dbReference type="AlphaFoldDB" id="A0AAE1MJT0"/>
<keyword evidence="9" id="KW-1185">Reference proteome</keyword>
<feature type="region of interest" description="Disordered" evidence="5">
    <location>
        <begin position="1"/>
        <end position="26"/>
    </location>
</feature>
<comment type="caution">
    <text evidence="8">The sequence shown here is derived from an EMBL/GenBank/DDBJ whole genome shotgun (WGS) entry which is preliminary data.</text>
</comment>